<evidence type="ECO:0000313" key="4">
    <source>
        <dbReference type="Proteomes" id="UP001487740"/>
    </source>
</evidence>
<dbReference type="Proteomes" id="UP001487740">
    <property type="component" value="Unassembled WGS sequence"/>
</dbReference>
<name>A0AAW0TNJ3_SCYPA</name>
<reference evidence="3 4" key="1">
    <citation type="submission" date="2023-03" db="EMBL/GenBank/DDBJ databases">
        <title>High-quality genome of Scylla paramamosain provides insights in environmental adaptation.</title>
        <authorList>
            <person name="Zhang L."/>
        </authorList>
    </citation>
    <scope>NUCLEOTIDE SEQUENCE [LARGE SCALE GENOMIC DNA]</scope>
    <source>
        <strain evidence="3">LZ_2023a</strain>
        <tissue evidence="3">Muscle</tissue>
    </source>
</reference>
<feature type="compositionally biased region" description="Basic residues" evidence="1">
    <location>
        <begin position="17"/>
        <end position="28"/>
    </location>
</feature>
<dbReference type="EMBL" id="JARAKH010000028">
    <property type="protein sequence ID" value="KAK8388871.1"/>
    <property type="molecule type" value="Genomic_DNA"/>
</dbReference>
<feature type="compositionally biased region" description="Polar residues" evidence="1">
    <location>
        <begin position="1"/>
        <end position="14"/>
    </location>
</feature>
<evidence type="ECO:0000313" key="3">
    <source>
        <dbReference type="EMBL" id="KAK8388871.1"/>
    </source>
</evidence>
<proteinExistence type="predicted"/>
<protein>
    <submittedName>
        <fullName evidence="3">Uncharacterized protein</fullName>
    </submittedName>
</protein>
<feature type="transmembrane region" description="Helical" evidence="2">
    <location>
        <begin position="45"/>
        <end position="68"/>
    </location>
</feature>
<evidence type="ECO:0000256" key="1">
    <source>
        <dbReference type="SAM" id="MobiDB-lite"/>
    </source>
</evidence>
<organism evidence="3 4">
    <name type="scientific">Scylla paramamosain</name>
    <name type="common">Mud crab</name>
    <dbReference type="NCBI Taxonomy" id="85552"/>
    <lineage>
        <taxon>Eukaryota</taxon>
        <taxon>Metazoa</taxon>
        <taxon>Ecdysozoa</taxon>
        <taxon>Arthropoda</taxon>
        <taxon>Crustacea</taxon>
        <taxon>Multicrustacea</taxon>
        <taxon>Malacostraca</taxon>
        <taxon>Eumalacostraca</taxon>
        <taxon>Eucarida</taxon>
        <taxon>Decapoda</taxon>
        <taxon>Pleocyemata</taxon>
        <taxon>Brachyura</taxon>
        <taxon>Eubrachyura</taxon>
        <taxon>Portunoidea</taxon>
        <taxon>Portunidae</taxon>
        <taxon>Portuninae</taxon>
        <taxon>Scylla</taxon>
    </lineage>
</organism>
<keyword evidence="4" id="KW-1185">Reference proteome</keyword>
<keyword evidence="2" id="KW-0472">Membrane</keyword>
<comment type="caution">
    <text evidence="3">The sequence shown here is derived from an EMBL/GenBank/DDBJ whole genome shotgun (WGS) entry which is preliminary data.</text>
</comment>
<sequence length="184" mass="20397">MDKTSTVGKANTTPGRRAAHKQQKLASKGRAREVAAFPQLRSAGLLLFCKLSAFLCPSLSSLLAYIAIMDPLLDTSTLPRSAWRPGLLPGDGEALHPSCPRGCKQHALKAPRMNLREDTRVCRMITSIIFLPAEKRTRARIVHHQYTNHGIPARIKKVARRMRPYFSQCRLGKVTTLVQPSSST</sequence>
<evidence type="ECO:0000256" key="2">
    <source>
        <dbReference type="SAM" id="Phobius"/>
    </source>
</evidence>
<accession>A0AAW0TNJ3</accession>
<dbReference type="AlphaFoldDB" id="A0AAW0TNJ3"/>
<keyword evidence="2" id="KW-0812">Transmembrane</keyword>
<feature type="region of interest" description="Disordered" evidence="1">
    <location>
        <begin position="1"/>
        <end position="28"/>
    </location>
</feature>
<gene>
    <name evidence="3" type="ORF">O3P69_020667</name>
</gene>
<keyword evidence="2" id="KW-1133">Transmembrane helix</keyword>